<reference evidence="8" key="1">
    <citation type="submission" date="2022-01" db="EMBL/GenBank/DDBJ databases">
        <authorList>
            <person name="Braso-Vives M."/>
        </authorList>
    </citation>
    <scope>NUCLEOTIDE SEQUENCE</scope>
</reference>
<dbReference type="Gene3D" id="3.40.50.300">
    <property type="entry name" value="P-loop containing nucleotide triphosphate hydrolases"/>
    <property type="match status" value="1"/>
</dbReference>
<comment type="similarity">
    <text evidence="4">Belongs to the TRAFAC class dynamin-like GTPase superfamily. GB1/RHD3 GTPase family.</text>
</comment>
<dbReference type="InterPro" id="IPR036543">
    <property type="entry name" value="Guanylate-bd_C_sf"/>
</dbReference>
<feature type="compositionally biased region" description="Basic residues" evidence="6">
    <location>
        <begin position="689"/>
        <end position="700"/>
    </location>
</feature>
<keyword evidence="2" id="KW-0378">Hydrolase</keyword>
<feature type="compositionally biased region" description="Basic and acidic residues" evidence="6">
    <location>
        <begin position="646"/>
        <end position="657"/>
    </location>
</feature>
<sequence length="700" mass="80372">MQSRLPDGFTVQNLKFRTRRVPKTSSIPLILPNDLKYNASKGRVEKVVGARRSTLCVVPEALELLEGIQGPVSALSICGPCRTGKSYVLSRLLGSADAFELGHRWDPQTFGIWMGTKALKGADFTILLLDTEGIDASGGSADQDAGILVLTILLSSLLIYNSLNVPYKGDLEKMQCFIKLAKGVTVKKGQKTQMSELREFFPDFLWLLRDVSLMSTDEKGREIDPTEYLKTRVLARGDDFDETPGDMVGRAILTSFPSVECFTLERPSDNKDIMNNIADHTDKLNPEFNKGVETLIGLLQQKSRPKRGYYKGSTVNGVALSLMVKQYVDAVNDPQAIPALDNTWKNTIQLMRSRAIEEAVQEYREEMAVGIAAVSKDADVQIILDEDIEDESDEALSLMGIHNKAFNKVTGWLLDKIGHLGISSGDLGEESEAVVREMQERLVRREERTIEYVDDDLVTRREQGMAVVGGELYGLLQENRGRSRAFCTDIFNMLFEPVQKKIESPPARYDFRGALDELDRTREQYRRWARGPEKWTVLQEMTKNWDSLRANIKKIRGYQEKLMLEQERAHQAELEAERKNQEARRLYRQQQDMQRAHKETLEKMDQVHKWQMAKMKMEGEVWRWGEEQKFEDFRRAQMNDMAKRTRELQERHDREVQQLKSRMQRQQDEMNGKIQELNDRLRRPPPPPPRRHRKGGCVIM</sequence>
<dbReference type="InterPro" id="IPR030386">
    <property type="entry name" value="G_GB1_RHD3_dom"/>
</dbReference>
<evidence type="ECO:0000313" key="8">
    <source>
        <dbReference type="EMBL" id="CAH1263450.1"/>
    </source>
</evidence>
<dbReference type="OrthoDB" id="2135133at2759"/>
<evidence type="ECO:0000256" key="1">
    <source>
        <dbReference type="ARBA" id="ARBA00022741"/>
    </source>
</evidence>
<evidence type="ECO:0000256" key="5">
    <source>
        <dbReference type="SAM" id="Coils"/>
    </source>
</evidence>
<dbReference type="Pfam" id="PF02263">
    <property type="entry name" value="GBP"/>
    <property type="match status" value="1"/>
</dbReference>
<keyword evidence="1" id="KW-0547">Nucleotide-binding</keyword>
<evidence type="ECO:0000256" key="2">
    <source>
        <dbReference type="ARBA" id="ARBA00022801"/>
    </source>
</evidence>
<protein>
    <submittedName>
        <fullName evidence="8">GBP6 protein</fullName>
    </submittedName>
</protein>
<organism evidence="8 9">
    <name type="scientific">Branchiostoma lanceolatum</name>
    <name type="common">Common lancelet</name>
    <name type="synonym">Amphioxus lanceolatum</name>
    <dbReference type="NCBI Taxonomy" id="7740"/>
    <lineage>
        <taxon>Eukaryota</taxon>
        <taxon>Metazoa</taxon>
        <taxon>Chordata</taxon>
        <taxon>Cephalochordata</taxon>
        <taxon>Leptocardii</taxon>
        <taxon>Amphioxiformes</taxon>
        <taxon>Branchiostomatidae</taxon>
        <taxon>Branchiostoma</taxon>
    </lineage>
</organism>
<feature type="coiled-coil region" evidence="5">
    <location>
        <begin position="555"/>
        <end position="596"/>
    </location>
</feature>
<evidence type="ECO:0000256" key="3">
    <source>
        <dbReference type="ARBA" id="ARBA00023134"/>
    </source>
</evidence>
<dbReference type="FunFam" id="3.40.50.300:FF:003009">
    <property type="entry name" value="Uncharacterized protein"/>
    <property type="match status" value="1"/>
</dbReference>
<keyword evidence="3" id="KW-0342">GTP-binding</keyword>
<dbReference type="AlphaFoldDB" id="A0A8J9ZU81"/>
<dbReference type="Proteomes" id="UP000838412">
    <property type="component" value="Chromosome 4"/>
</dbReference>
<feature type="compositionally biased region" description="Basic and acidic residues" evidence="6">
    <location>
        <begin position="665"/>
        <end position="682"/>
    </location>
</feature>
<dbReference type="InterPro" id="IPR027417">
    <property type="entry name" value="P-loop_NTPase"/>
</dbReference>
<dbReference type="GO" id="GO:0003924">
    <property type="term" value="F:GTPase activity"/>
    <property type="evidence" value="ECO:0007669"/>
    <property type="project" value="InterPro"/>
</dbReference>
<dbReference type="Pfam" id="PF02841">
    <property type="entry name" value="GBP_C"/>
    <property type="match status" value="1"/>
</dbReference>
<proteinExistence type="inferred from homology"/>
<dbReference type="PANTHER" id="PTHR10751">
    <property type="entry name" value="GUANYLATE BINDING PROTEIN"/>
    <property type="match status" value="1"/>
</dbReference>
<feature type="domain" description="GB1/RHD3-type G" evidence="7">
    <location>
        <begin position="69"/>
        <end position="302"/>
    </location>
</feature>
<dbReference type="Gene3D" id="1.20.1000.10">
    <property type="entry name" value="Guanylate-binding protein, C-terminal domain"/>
    <property type="match status" value="1"/>
</dbReference>
<keyword evidence="5" id="KW-0175">Coiled coil</keyword>
<dbReference type="PROSITE" id="PS51715">
    <property type="entry name" value="G_GB1_RHD3"/>
    <property type="match status" value="1"/>
</dbReference>
<dbReference type="GO" id="GO:0005525">
    <property type="term" value="F:GTP binding"/>
    <property type="evidence" value="ECO:0007669"/>
    <property type="project" value="UniProtKB-KW"/>
</dbReference>
<dbReference type="SUPFAM" id="SSF52540">
    <property type="entry name" value="P-loop containing nucleoside triphosphate hydrolases"/>
    <property type="match status" value="1"/>
</dbReference>
<evidence type="ECO:0000256" key="4">
    <source>
        <dbReference type="PROSITE-ProRule" id="PRU01052"/>
    </source>
</evidence>
<dbReference type="InterPro" id="IPR015894">
    <property type="entry name" value="Guanylate-bd_N"/>
</dbReference>
<dbReference type="InterPro" id="IPR003191">
    <property type="entry name" value="Guanylate-bd/ATL_C"/>
</dbReference>
<dbReference type="SUPFAM" id="SSF48340">
    <property type="entry name" value="Interferon-induced guanylate-binding protein 1 (GBP1), C-terminal domain"/>
    <property type="match status" value="1"/>
</dbReference>
<keyword evidence="9" id="KW-1185">Reference proteome</keyword>
<accession>A0A8J9ZU81</accession>
<evidence type="ECO:0000256" key="6">
    <source>
        <dbReference type="SAM" id="MobiDB-lite"/>
    </source>
</evidence>
<feature type="region of interest" description="Disordered" evidence="6">
    <location>
        <begin position="646"/>
        <end position="700"/>
    </location>
</feature>
<gene>
    <name evidence="8" type="primary">GBP6</name>
    <name evidence="8" type="ORF">BLAG_LOCUS18148</name>
</gene>
<evidence type="ECO:0000313" key="9">
    <source>
        <dbReference type="Proteomes" id="UP000838412"/>
    </source>
</evidence>
<dbReference type="EMBL" id="OV696689">
    <property type="protein sequence ID" value="CAH1263450.1"/>
    <property type="molecule type" value="Genomic_DNA"/>
</dbReference>
<evidence type="ECO:0000259" key="7">
    <source>
        <dbReference type="PROSITE" id="PS51715"/>
    </source>
</evidence>
<name>A0A8J9ZU81_BRALA</name>